<keyword evidence="1" id="KW-0175">Coiled coil</keyword>
<evidence type="ECO:0000313" key="4">
    <source>
        <dbReference type="Proteomes" id="UP001260773"/>
    </source>
</evidence>
<evidence type="ECO:0000256" key="1">
    <source>
        <dbReference type="SAM" id="Coils"/>
    </source>
</evidence>
<evidence type="ECO:0000313" key="2">
    <source>
        <dbReference type="EMBL" id="MDT2403379.1"/>
    </source>
</evidence>
<sequence>MTTKIDTKRTEVDHLKKELQTFKRLTFANVPIAPEKQRIEQKIKKLNEEIAKLAES</sequence>
<name>A0AAJ1MU36_ENTAV</name>
<feature type="coiled-coil region" evidence="1">
    <location>
        <begin position="5"/>
        <end position="56"/>
    </location>
</feature>
<evidence type="ECO:0000313" key="3">
    <source>
        <dbReference type="EMBL" id="MDT2513771.1"/>
    </source>
</evidence>
<dbReference type="RefSeq" id="WP_016180874.1">
    <property type="nucleotide sequence ID" value="NZ_CAAKNX010000143.1"/>
</dbReference>
<dbReference type="GeneID" id="69571291"/>
<comment type="caution">
    <text evidence="2">The sequence shown here is derived from an EMBL/GenBank/DDBJ whole genome shotgun (WGS) entry which is preliminary data.</text>
</comment>
<gene>
    <name evidence="2" type="ORF">P7D43_13475</name>
    <name evidence="3" type="ORF">P7D79_05930</name>
</gene>
<evidence type="ECO:0000313" key="5">
    <source>
        <dbReference type="Proteomes" id="UP001264335"/>
    </source>
</evidence>
<reference evidence="2 5" key="1">
    <citation type="submission" date="2023-03" db="EMBL/GenBank/DDBJ databases">
        <authorList>
            <person name="Shen W."/>
            <person name="Cai J."/>
        </authorList>
    </citation>
    <scope>NUCLEOTIDE SEQUENCE</scope>
    <source>
        <strain evidence="2">P33-2</strain>
        <strain evidence="3 5">Y2</strain>
    </source>
</reference>
<protein>
    <submittedName>
        <fullName evidence="2">Uncharacterized protein</fullName>
    </submittedName>
</protein>
<dbReference type="EMBL" id="JARPWH010000049">
    <property type="protein sequence ID" value="MDT2403379.1"/>
    <property type="molecule type" value="Genomic_DNA"/>
</dbReference>
<dbReference type="Proteomes" id="UP001260773">
    <property type="component" value="Unassembled WGS sequence"/>
</dbReference>
<dbReference type="Proteomes" id="UP001264335">
    <property type="component" value="Unassembled WGS sequence"/>
</dbReference>
<accession>A0AAJ1MU36</accession>
<proteinExistence type="predicted"/>
<organism evidence="2 4">
    <name type="scientific">Enterococcus avium</name>
    <name type="common">Streptococcus avium</name>
    <dbReference type="NCBI Taxonomy" id="33945"/>
    <lineage>
        <taxon>Bacteria</taxon>
        <taxon>Bacillati</taxon>
        <taxon>Bacillota</taxon>
        <taxon>Bacilli</taxon>
        <taxon>Lactobacillales</taxon>
        <taxon>Enterococcaceae</taxon>
        <taxon>Enterococcus</taxon>
    </lineage>
</organism>
<dbReference type="AlphaFoldDB" id="A0AAJ1MU36"/>
<dbReference type="EMBL" id="JARPWY010000011">
    <property type="protein sequence ID" value="MDT2513771.1"/>
    <property type="molecule type" value="Genomic_DNA"/>
</dbReference>